<protein>
    <submittedName>
        <fullName evidence="3">DNA-binding NarL/FixJ family response regulator</fullName>
    </submittedName>
</protein>
<evidence type="ECO:0000313" key="4">
    <source>
        <dbReference type="Proteomes" id="UP000757540"/>
    </source>
</evidence>
<evidence type="ECO:0000313" key="3">
    <source>
        <dbReference type="EMBL" id="NOV98597.1"/>
    </source>
</evidence>
<feature type="domain" description="Response regulatory" evidence="2">
    <location>
        <begin position="3"/>
        <end position="35"/>
    </location>
</feature>
<evidence type="ECO:0000256" key="1">
    <source>
        <dbReference type="PROSITE-ProRule" id="PRU00169"/>
    </source>
</evidence>
<reference evidence="3 4" key="1">
    <citation type="submission" date="2020-05" db="EMBL/GenBank/DDBJ databases">
        <title>Genomic Encyclopedia of Type Strains, Phase III (KMG-III): the genomes of soil and plant-associated and newly described type strains.</title>
        <authorList>
            <person name="Whitman W."/>
        </authorList>
    </citation>
    <scope>NUCLEOTIDE SEQUENCE [LARGE SCALE GENOMIC DNA]</scope>
    <source>
        <strain evidence="3 4">KCTC 19046</strain>
    </source>
</reference>
<dbReference type="EMBL" id="JABEZU010000004">
    <property type="protein sequence ID" value="NOV98597.1"/>
    <property type="molecule type" value="Genomic_DNA"/>
</dbReference>
<dbReference type="InterPro" id="IPR011006">
    <property type="entry name" value="CheY-like_superfamily"/>
</dbReference>
<proteinExistence type="predicted"/>
<keyword evidence="3" id="KW-0238">DNA-binding</keyword>
<sequence>MIRLLIVDDHPIVRGGLRDTFADVEDAVVVGEAAC</sequence>
<evidence type="ECO:0000259" key="2">
    <source>
        <dbReference type="PROSITE" id="PS50110"/>
    </source>
</evidence>
<dbReference type="Gene3D" id="3.40.50.2300">
    <property type="match status" value="1"/>
</dbReference>
<organism evidence="3 4">
    <name type="scientific">Isoptericola halotolerans</name>
    <dbReference type="NCBI Taxonomy" id="300560"/>
    <lineage>
        <taxon>Bacteria</taxon>
        <taxon>Bacillati</taxon>
        <taxon>Actinomycetota</taxon>
        <taxon>Actinomycetes</taxon>
        <taxon>Micrococcales</taxon>
        <taxon>Promicromonosporaceae</taxon>
        <taxon>Isoptericola</taxon>
    </lineage>
</organism>
<accession>A0ABX2A9H0</accession>
<dbReference type="InterPro" id="IPR001789">
    <property type="entry name" value="Sig_transdc_resp-reg_receiver"/>
</dbReference>
<gene>
    <name evidence="3" type="ORF">HDG69_003192</name>
</gene>
<dbReference type="PROSITE" id="PS50110">
    <property type="entry name" value="RESPONSE_REGULATORY"/>
    <property type="match status" value="1"/>
</dbReference>
<comment type="caution">
    <text evidence="3">The sequence shown here is derived from an EMBL/GenBank/DDBJ whole genome shotgun (WGS) entry which is preliminary data.</text>
</comment>
<keyword evidence="4" id="KW-1185">Reference proteome</keyword>
<name>A0ABX2A9H0_9MICO</name>
<dbReference type="Proteomes" id="UP000757540">
    <property type="component" value="Unassembled WGS sequence"/>
</dbReference>
<dbReference type="SUPFAM" id="SSF52172">
    <property type="entry name" value="CheY-like"/>
    <property type="match status" value="1"/>
</dbReference>
<comment type="caution">
    <text evidence="1">Lacks conserved residue(s) required for the propagation of feature annotation.</text>
</comment>
<dbReference type="GO" id="GO:0003677">
    <property type="term" value="F:DNA binding"/>
    <property type="evidence" value="ECO:0007669"/>
    <property type="project" value="UniProtKB-KW"/>
</dbReference>